<dbReference type="InterPro" id="IPR036278">
    <property type="entry name" value="Sialidase_sf"/>
</dbReference>
<evidence type="ECO:0000313" key="3">
    <source>
        <dbReference type="EMBL" id="KAA0173044.1"/>
    </source>
</evidence>
<feature type="signal peptide" evidence="2">
    <location>
        <begin position="1"/>
        <end position="20"/>
    </location>
</feature>
<dbReference type="Proteomes" id="UP000322899">
    <property type="component" value="Unassembled WGS sequence"/>
</dbReference>
<gene>
    <name evidence="3" type="ORF">FNF27_05535</name>
</gene>
<organism evidence="3 4">
    <name type="scientific">Cafeteria roenbergensis</name>
    <name type="common">Marine flagellate</name>
    <dbReference type="NCBI Taxonomy" id="33653"/>
    <lineage>
        <taxon>Eukaryota</taxon>
        <taxon>Sar</taxon>
        <taxon>Stramenopiles</taxon>
        <taxon>Bigyra</taxon>
        <taxon>Opalozoa</taxon>
        <taxon>Bicosoecida</taxon>
        <taxon>Cafeteriaceae</taxon>
        <taxon>Cafeteria</taxon>
    </lineage>
</organism>
<evidence type="ECO:0000313" key="4">
    <source>
        <dbReference type="Proteomes" id="UP000322899"/>
    </source>
</evidence>
<dbReference type="EMBL" id="VLTO01000039">
    <property type="protein sequence ID" value="KAA0173044.1"/>
    <property type="molecule type" value="Genomic_DNA"/>
</dbReference>
<evidence type="ECO:0008006" key="5">
    <source>
        <dbReference type="Google" id="ProtNLM"/>
    </source>
</evidence>
<reference evidence="3 4" key="1">
    <citation type="submission" date="2019-07" db="EMBL/GenBank/DDBJ databases">
        <title>Genomes of Cafeteria roenbergensis.</title>
        <authorList>
            <person name="Fischer M.G."/>
            <person name="Hackl T."/>
            <person name="Roman M."/>
        </authorList>
    </citation>
    <scope>NUCLEOTIDE SEQUENCE [LARGE SCALE GENOMIC DNA]</scope>
    <source>
        <strain evidence="3 4">E4-10P</strain>
    </source>
</reference>
<dbReference type="AlphaFoldDB" id="A0A5A8E7D6"/>
<feature type="compositionally biased region" description="Basic and acidic residues" evidence="1">
    <location>
        <begin position="189"/>
        <end position="204"/>
    </location>
</feature>
<feature type="region of interest" description="Disordered" evidence="1">
    <location>
        <begin position="189"/>
        <end position="211"/>
    </location>
</feature>
<dbReference type="SUPFAM" id="SSF50939">
    <property type="entry name" value="Sialidases"/>
    <property type="match status" value="1"/>
</dbReference>
<dbReference type="InterPro" id="IPR015943">
    <property type="entry name" value="WD40/YVTN_repeat-like_dom_sf"/>
</dbReference>
<name>A0A5A8E7D6_CAFRO</name>
<feature type="chain" id="PRO_5023061716" description="Photosynthesis system II assembly factor Ycf48/Hcf136-like domain-containing protein" evidence="2">
    <location>
        <begin position="21"/>
        <end position="412"/>
    </location>
</feature>
<evidence type="ECO:0000256" key="2">
    <source>
        <dbReference type="SAM" id="SignalP"/>
    </source>
</evidence>
<keyword evidence="2" id="KW-0732">Signal</keyword>
<accession>A0A5A8E7D6</accession>
<dbReference type="Gene3D" id="2.130.10.10">
    <property type="entry name" value="YVTN repeat-like/Quinoprotein amine dehydrogenase"/>
    <property type="match status" value="2"/>
</dbReference>
<evidence type="ECO:0000256" key="1">
    <source>
        <dbReference type="SAM" id="MobiDB-lite"/>
    </source>
</evidence>
<proteinExistence type="predicted"/>
<comment type="caution">
    <text evidence="3">The sequence shown here is derived from an EMBL/GenBank/DDBJ whole genome shotgun (WGS) entry which is preliminary data.</text>
</comment>
<dbReference type="OrthoDB" id="3679835at2759"/>
<protein>
    <recommendedName>
        <fullName evidence="5">Photosynthesis system II assembly factor Ycf48/Hcf136-like domain-containing protein</fullName>
    </recommendedName>
</protein>
<sequence length="412" mass="42835">MRTIVAALAVLAAAVPAAMAGWSTIASDVGTAATGIYFTDATTGFLPADENGAGAEIVKSTDGGKTWTTNEPHQGGLLFLDVAGYGENIVVAGALGEEYSIDGGAYFNTSSGGGSGQCVRAVGARGNPDAIAVVGEFGLFNPKNGVAMSTDGGAIFTTFDAKLFTDARYGAFPSAKTWYISAGNWPEANDDKPSNDDFAPKNDDFSDAPSTITRTPRFELRKTAKGGYKPYVRLPGRDAMVTGNETIFQAQISLSTDAGKTWNSVFENKGDFYANGIACIDDNNCCFVGEADAGAAAGARIHCTNDAGANWNRTLFLPGPQNSLLDITATGTAGEYWAVGGTLSSLDANATFYHSTNSGNSWTLDSTISGSYASAVDCRLPPPVIRESTAPSCCAIDGFDMALKCENWRASG</sequence>